<reference evidence="1" key="1">
    <citation type="submission" date="2021-03" db="EMBL/GenBank/DDBJ databases">
        <authorList>
            <consortium name="DOE Joint Genome Institute"/>
            <person name="Ahrendt S."/>
            <person name="Looney B.P."/>
            <person name="Miyauchi S."/>
            <person name="Morin E."/>
            <person name="Drula E."/>
            <person name="Courty P.E."/>
            <person name="Chicoki N."/>
            <person name="Fauchery L."/>
            <person name="Kohler A."/>
            <person name="Kuo A."/>
            <person name="Labutti K."/>
            <person name="Pangilinan J."/>
            <person name="Lipzen A."/>
            <person name="Riley R."/>
            <person name="Andreopoulos W."/>
            <person name="He G."/>
            <person name="Johnson J."/>
            <person name="Barry K.W."/>
            <person name="Grigoriev I.V."/>
            <person name="Nagy L."/>
            <person name="Hibbett D."/>
            <person name="Henrissat B."/>
            <person name="Matheny P.B."/>
            <person name="Labbe J."/>
            <person name="Martin F."/>
        </authorList>
    </citation>
    <scope>NUCLEOTIDE SEQUENCE</scope>
    <source>
        <strain evidence="1">HHB10654</strain>
    </source>
</reference>
<evidence type="ECO:0000313" key="1">
    <source>
        <dbReference type="EMBL" id="KAI0064977.1"/>
    </source>
</evidence>
<organism evidence="1 2">
    <name type="scientific">Artomyces pyxidatus</name>
    <dbReference type="NCBI Taxonomy" id="48021"/>
    <lineage>
        <taxon>Eukaryota</taxon>
        <taxon>Fungi</taxon>
        <taxon>Dikarya</taxon>
        <taxon>Basidiomycota</taxon>
        <taxon>Agaricomycotina</taxon>
        <taxon>Agaricomycetes</taxon>
        <taxon>Russulales</taxon>
        <taxon>Auriscalpiaceae</taxon>
        <taxon>Artomyces</taxon>
    </lineage>
</organism>
<comment type="caution">
    <text evidence="1">The sequence shown here is derived from an EMBL/GenBank/DDBJ whole genome shotgun (WGS) entry which is preliminary data.</text>
</comment>
<proteinExistence type="predicted"/>
<gene>
    <name evidence="1" type="ORF">BV25DRAFT_1869139</name>
</gene>
<sequence>MSVAADAGLQVLFSSDSVVSVRLSAALLIAAFLFLALPFCFRKNIVDKHGHPLPPGPLLRYAFLRKYPERALQAWSKTFGPLFSVFMGNQLFLVISDARIARELLVNNGAIFSSRRMYFMKNQTILRGRAITASPYNDTWRQHRRIASQLLTPKAIQGYAAEMDYEAHILIRSLFRESQMGSLPLNPAHIAGRYALNNMLSISFATRTDSTSDPLVERALALATEFMDLTGPWSNIIDFITPLQWIPTPMRTRGRKLHDGIIEVYGAMILRVKARMSAGEDVPDCLVKTLIETQEQERLDWEDMCMLSAVFTLGGVHSTSGVIQWFLALISSHPEIQARAHEELDRVVGRDFWPTAADEHRLPYIRAIIKEVERAHAPFWMATPHYSTEDFVYNGMYIPKNTALVLNCYDIHHNEEKYPDPYTFNPDRYLGDNLSCAESSKLPNAMDRDHWAFGAGRRICPGVHVAERELWLAISRLLWSFDIKSLPDEPISLEEYEGESGRTPLPFRIQVIPRHDRVQAILEAEDEITLVK</sequence>
<dbReference type="Proteomes" id="UP000814140">
    <property type="component" value="Unassembled WGS sequence"/>
</dbReference>
<dbReference type="EMBL" id="MU277197">
    <property type="protein sequence ID" value="KAI0064977.1"/>
    <property type="molecule type" value="Genomic_DNA"/>
</dbReference>
<reference evidence="1" key="2">
    <citation type="journal article" date="2022" name="New Phytol.">
        <title>Evolutionary transition to the ectomycorrhizal habit in the genomes of a hyperdiverse lineage of mushroom-forming fungi.</title>
        <authorList>
            <person name="Looney B."/>
            <person name="Miyauchi S."/>
            <person name="Morin E."/>
            <person name="Drula E."/>
            <person name="Courty P.E."/>
            <person name="Kohler A."/>
            <person name="Kuo A."/>
            <person name="LaButti K."/>
            <person name="Pangilinan J."/>
            <person name="Lipzen A."/>
            <person name="Riley R."/>
            <person name="Andreopoulos W."/>
            <person name="He G."/>
            <person name="Johnson J."/>
            <person name="Nolan M."/>
            <person name="Tritt A."/>
            <person name="Barry K.W."/>
            <person name="Grigoriev I.V."/>
            <person name="Nagy L.G."/>
            <person name="Hibbett D."/>
            <person name="Henrissat B."/>
            <person name="Matheny P.B."/>
            <person name="Labbe J."/>
            <person name="Martin F.M."/>
        </authorList>
    </citation>
    <scope>NUCLEOTIDE SEQUENCE</scope>
    <source>
        <strain evidence="1">HHB10654</strain>
    </source>
</reference>
<name>A0ACB8T941_9AGAM</name>
<keyword evidence="2" id="KW-1185">Reference proteome</keyword>
<accession>A0ACB8T941</accession>
<protein>
    <submittedName>
        <fullName evidence="1">Cytochrome P450</fullName>
    </submittedName>
</protein>
<evidence type="ECO:0000313" key="2">
    <source>
        <dbReference type="Proteomes" id="UP000814140"/>
    </source>
</evidence>